<name>A0ABT9JN46_9PAST</name>
<dbReference type="InterPro" id="IPR010982">
    <property type="entry name" value="Lambda_DNA-bd_dom_sf"/>
</dbReference>
<dbReference type="RefSeq" id="WP_306383976.1">
    <property type="nucleotide sequence ID" value="NZ_JASAVR010000025.1"/>
</dbReference>
<evidence type="ECO:0000313" key="1">
    <source>
        <dbReference type="EMBL" id="MDP8086236.1"/>
    </source>
</evidence>
<sequence>MSKNIRLRLIIEHFGGNATKFSEQSGITYRSLQNYLRNEREPNSEAYLKLAQMGININWLLTGQGEMFMGNQVTEQALNPQETALLEDYRESNEQGKEAIEKTAKALSTISALANRKVA</sequence>
<dbReference type="EMBL" id="JASAVS010000026">
    <property type="protein sequence ID" value="MDP8086236.1"/>
    <property type="molecule type" value="Genomic_DNA"/>
</dbReference>
<evidence type="ECO:0000313" key="2">
    <source>
        <dbReference type="Proteomes" id="UP001224812"/>
    </source>
</evidence>
<dbReference type="CDD" id="cd00093">
    <property type="entry name" value="HTH_XRE"/>
    <property type="match status" value="1"/>
</dbReference>
<gene>
    <name evidence="1" type="ORF">QJT92_09930</name>
</gene>
<accession>A0ABT9JN46</accession>
<dbReference type="Proteomes" id="UP001224812">
    <property type="component" value="Unassembled WGS sequence"/>
</dbReference>
<dbReference type="Gene3D" id="1.10.260.40">
    <property type="entry name" value="lambda repressor-like DNA-binding domains"/>
    <property type="match status" value="1"/>
</dbReference>
<dbReference type="InterPro" id="IPR001387">
    <property type="entry name" value="Cro/C1-type_HTH"/>
</dbReference>
<protein>
    <submittedName>
        <fullName evidence="1">Helix-turn-helix transcriptional regulator</fullName>
    </submittedName>
</protein>
<reference evidence="1 2" key="1">
    <citation type="journal article" date="2023" name="Front. Microbiol.">
        <title>Phylogeography and host specificity of Pasteurellaceae pathogenic to sea-farmed fish in the north-east Atlantic.</title>
        <authorList>
            <person name="Gulla S."/>
            <person name="Colquhoun D.J."/>
            <person name="Olsen A.B."/>
            <person name="Spilsberg B."/>
            <person name="Lagesen K."/>
            <person name="Aakesson C.P."/>
            <person name="Strom S."/>
            <person name="Manji F."/>
            <person name="Birkbeck T.H."/>
            <person name="Nilsen H.K."/>
        </authorList>
    </citation>
    <scope>NUCLEOTIDE SEQUENCE [LARGE SCALE GENOMIC DNA]</scope>
    <source>
        <strain evidence="1 2">VIO11850</strain>
    </source>
</reference>
<organism evidence="1 2">
    <name type="scientific">Phocoenobacter skyensis</name>
    <dbReference type="NCBI Taxonomy" id="97481"/>
    <lineage>
        <taxon>Bacteria</taxon>
        <taxon>Pseudomonadati</taxon>
        <taxon>Pseudomonadota</taxon>
        <taxon>Gammaproteobacteria</taxon>
        <taxon>Pasteurellales</taxon>
        <taxon>Pasteurellaceae</taxon>
        <taxon>Phocoenobacter</taxon>
    </lineage>
</organism>
<comment type="caution">
    <text evidence="1">The sequence shown here is derived from an EMBL/GenBank/DDBJ whole genome shotgun (WGS) entry which is preliminary data.</text>
</comment>
<proteinExistence type="predicted"/>
<dbReference type="SUPFAM" id="SSF47413">
    <property type="entry name" value="lambda repressor-like DNA-binding domains"/>
    <property type="match status" value="1"/>
</dbReference>
<keyword evidence="2" id="KW-1185">Reference proteome</keyword>